<sequence length="102" mass="11095">MNDARHAAAAGVCLALPEQAHSKLAQLRDHLGLLAQMTYAVTKEEEDELLEIRRSVLGTCFEMAAVQLEDALHAVEHANRTNHRSSSSPLRGEDRGEGPPSP</sequence>
<evidence type="ECO:0000313" key="4">
    <source>
        <dbReference type="Proteomes" id="UP000651010"/>
    </source>
</evidence>
<dbReference type="Pfam" id="PF26642">
    <property type="entry name" value="XAC0095_dom"/>
    <property type="match status" value="1"/>
</dbReference>
<comment type="caution">
    <text evidence="3">The sequence shown here is derived from an EMBL/GenBank/DDBJ whole genome shotgun (WGS) entry which is preliminary data.</text>
</comment>
<gene>
    <name evidence="3" type="ORF">IGX34_06875</name>
</gene>
<dbReference type="InterPro" id="IPR058099">
    <property type="entry name" value="T3SS_XAC0095_dom"/>
</dbReference>
<proteinExistence type="predicted"/>
<dbReference type="EMBL" id="JACZZA010000002">
    <property type="protein sequence ID" value="MBE1160105.1"/>
    <property type="molecule type" value="Genomic_DNA"/>
</dbReference>
<feature type="domain" description="XAC0095-like" evidence="2">
    <location>
        <begin position="15"/>
        <end position="76"/>
    </location>
</feature>
<evidence type="ECO:0000259" key="2">
    <source>
        <dbReference type="Pfam" id="PF26642"/>
    </source>
</evidence>
<evidence type="ECO:0000313" key="3">
    <source>
        <dbReference type="EMBL" id="MBE1160105.1"/>
    </source>
</evidence>
<evidence type="ECO:0000256" key="1">
    <source>
        <dbReference type="SAM" id="MobiDB-lite"/>
    </source>
</evidence>
<organism evidence="3 4">
    <name type="scientific">Dyella acidiphila</name>
    <dbReference type="NCBI Taxonomy" id="2775866"/>
    <lineage>
        <taxon>Bacteria</taxon>
        <taxon>Pseudomonadati</taxon>
        <taxon>Pseudomonadota</taxon>
        <taxon>Gammaproteobacteria</taxon>
        <taxon>Lysobacterales</taxon>
        <taxon>Rhodanobacteraceae</taxon>
        <taxon>Dyella</taxon>
    </lineage>
</organism>
<accession>A0ABR9G7U3</accession>
<feature type="region of interest" description="Disordered" evidence="1">
    <location>
        <begin position="77"/>
        <end position="102"/>
    </location>
</feature>
<dbReference type="RefSeq" id="WP_192554941.1">
    <property type="nucleotide sequence ID" value="NZ_JACZZA010000002.1"/>
</dbReference>
<keyword evidence="4" id="KW-1185">Reference proteome</keyword>
<dbReference type="Proteomes" id="UP000651010">
    <property type="component" value="Unassembled WGS sequence"/>
</dbReference>
<protein>
    <recommendedName>
        <fullName evidence="2">XAC0095-like domain-containing protein</fullName>
    </recommendedName>
</protein>
<dbReference type="NCBIfam" id="NF047335">
    <property type="entry name" value="T3SS_XAC0095"/>
    <property type="match status" value="1"/>
</dbReference>
<reference evidence="3 4" key="1">
    <citation type="submission" date="2020-09" db="EMBL/GenBank/DDBJ databases">
        <title>Dyella sp. 7MK23 isolated from forest soil.</title>
        <authorList>
            <person name="Fu J."/>
        </authorList>
    </citation>
    <scope>NUCLEOTIDE SEQUENCE [LARGE SCALE GENOMIC DNA]</scope>
    <source>
        <strain evidence="3 4">7MK23</strain>
    </source>
</reference>
<feature type="compositionally biased region" description="Basic and acidic residues" evidence="1">
    <location>
        <begin position="91"/>
        <end position="102"/>
    </location>
</feature>
<name>A0ABR9G7U3_9GAMM</name>